<reference evidence="1 2" key="1">
    <citation type="submission" date="2014-01" db="EMBL/GenBank/DDBJ databases">
        <title>Full genme sequencing of cellulolytic bacterium Gynuella sunshinyii YC6258T gen. nov., sp. nov.</title>
        <authorList>
            <person name="Khan H."/>
            <person name="Chung E.J."/>
            <person name="Chung Y.R."/>
        </authorList>
    </citation>
    <scope>NUCLEOTIDE SEQUENCE [LARGE SCALE GENOMIC DNA]</scope>
    <source>
        <strain evidence="1 2">YC6258</strain>
    </source>
</reference>
<gene>
    <name evidence="1" type="ORF">YC6258_05437</name>
</gene>
<dbReference type="KEGG" id="gsn:YC6258_05437"/>
<proteinExistence type="predicted"/>
<organism evidence="1 2">
    <name type="scientific">Gynuella sunshinyii YC6258</name>
    <dbReference type="NCBI Taxonomy" id="1445510"/>
    <lineage>
        <taxon>Bacteria</taxon>
        <taxon>Pseudomonadati</taxon>
        <taxon>Pseudomonadota</taxon>
        <taxon>Gammaproteobacteria</taxon>
        <taxon>Oceanospirillales</taxon>
        <taxon>Saccharospirillaceae</taxon>
        <taxon>Gynuella</taxon>
    </lineage>
</organism>
<dbReference type="Proteomes" id="UP000032266">
    <property type="component" value="Chromosome"/>
</dbReference>
<accession>A0A0C5VS33</accession>
<evidence type="ECO:0000313" key="1">
    <source>
        <dbReference type="EMBL" id="AJQ97467.1"/>
    </source>
</evidence>
<protein>
    <submittedName>
        <fullName evidence="1">Uncharacterized protein</fullName>
    </submittedName>
</protein>
<name>A0A0C5VS33_9GAMM</name>
<sequence>MDIDINFIVKIYPASQTLSCQNTMRSSSLMAAFGMGITATFLNGQKQNENSGKIKL</sequence>
<dbReference type="HOGENOM" id="CLU_3007935_0_0_6"/>
<dbReference type="EMBL" id="CP007142">
    <property type="protein sequence ID" value="AJQ97467.1"/>
    <property type="molecule type" value="Genomic_DNA"/>
</dbReference>
<keyword evidence="2" id="KW-1185">Reference proteome</keyword>
<dbReference type="AlphaFoldDB" id="A0A0C5VS33"/>
<dbReference type="STRING" id="1445510.YC6258_05437"/>
<evidence type="ECO:0000313" key="2">
    <source>
        <dbReference type="Proteomes" id="UP000032266"/>
    </source>
</evidence>